<evidence type="ECO:0000313" key="1">
    <source>
        <dbReference type="EMBL" id="MDP9833317.1"/>
    </source>
</evidence>
<protein>
    <submittedName>
        <fullName evidence="1">Uncharacterized protein</fullName>
    </submittedName>
</protein>
<sequence length="46" mass="5339">MPVASPTYYALWPSEDIHSANICALDNPDWDYLDTDPARWNSRLTR</sequence>
<proteinExistence type="predicted"/>
<reference evidence="1 2" key="1">
    <citation type="submission" date="2023-07" db="EMBL/GenBank/DDBJ databases">
        <title>Sequencing the genomes of 1000 actinobacteria strains.</title>
        <authorList>
            <person name="Klenk H.-P."/>
        </authorList>
    </citation>
    <scope>NUCLEOTIDE SEQUENCE [LARGE SCALE GENOMIC DNA]</scope>
    <source>
        <strain evidence="1 2">DSM 19515</strain>
    </source>
</reference>
<name>A0ABT9PKS0_9ACTO</name>
<organism evidence="1 2">
    <name type="scientific">Trueperella abortisuis</name>
    <dbReference type="NCBI Taxonomy" id="445930"/>
    <lineage>
        <taxon>Bacteria</taxon>
        <taxon>Bacillati</taxon>
        <taxon>Actinomycetota</taxon>
        <taxon>Actinomycetes</taxon>
        <taxon>Actinomycetales</taxon>
        <taxon>Actinomycetaceae</taxon>
        <taxon>Trueperella</taxon>
    </lineage>
</organism>
<evidence type="ECO:0000313" key="2">
    <source>
        <dbReference type="Proteomes" id="UP001230145"/>
    </source>
</evidence>
<dbReference type="RefSeq" id="WP_307635311.1">
    <property type="nucleotide sequence ID" value="NZ_JAUSQL010000001.1"/>
</dbReference>
<comment type="caution">
    <text evidence="1">The sequence shown here is derived from an EMBL/GenBank/DDBJ whole genome shotgun (WGS) entry which is preliminary data.</text>
</comment>
<keyword evidence="2" id="KW-1185">Reference proteome</keyword>
<accession>A0ABT9PKS0</accession>
<dbReference type="Proteomes" id="UP001230145">
    <property type="component" value="Unassembled WGS sequence"/>
</dbReference>
<gene>
    <name evidence="1" type="ORF">J2S45_001996</name>
</gene>
<dbReference type="EMBL" id="JAUSQL010000001">
    <property type="protein sequence ID" value="MDP9833317.1"/>
    <property type="molecule type" value="Genomic_DNA"/>
</dbReference>